<dbReference type="AlphaFoldDB" id="A0A228U6K2"/>
<dbReference type="Proteomes" id="UP000531962">
    <property type="component" value="Unassembled WGS sequence"/>
</dbReference>
<name>A0A228U6K2_ECOLX</name>
<proteinExistence type="predicted"/>
<evidence type="ECO:0000313" key="6">
    <source>
        <dbReference type="EMBL" id="PNY65878.1"/>
    </source>
</evidence>
<evidence type="ECO:0000313" key="4">
    <source>
        <dbReference type="EMBL" id="HAJ5958015.1"/>
    </source>
</evidence>
<protein>
    <submittedName>
        <fullName evidence="4">Uncharacterized protein</fullName>
    </submittedName>
</protein>
<gene>
    <name evidence="6" type="ORF">C2M16_21225</name>
    <name evidence="1" type="ORF">FZU14_15650</name>
    <name evidence="2" type="ORF">HIE29_001914</name>
    <name evidence="3" type="ORF">HJQ60_005428</name>
    <name evidence="4" type="ORF">HMV95_06955</name>
    <name evidence="5" type="ORF">IFC14_005202</name>
</gene>
<reference evidence="6 7" key="2">
    <citation type="submission" date="2018-01" db="EMBL/GenBank/DDBJ databases">
        <title>Draft Genomic Sequencing Of Potential Extraintestinal Pathogenic Escherichia coli B8S18 Isolated From Retail Chicken Skin.</title>
        <authorList>
            <person name="Xu A."/>
            <person name="Tilman S."/>
            <person name="Wisser-Parker K."/>
            <person name="Sheen S."/>
            <person name="Sommers C."/>
        </authorList>
    </citation>
    <scope>NUCLEOTIDE SEQUENCE [LARGE SCALE GENOMIC DNA]</scope>
    <source>
        <strain evidence="6 7">B8S18Com</strain>
    </source>
</reference>
<evidence type="ECO:0000313" key="7">
    <source>
        <dbReference type="Proteomes" id="UP000236598"/>
    </source>
</evidence>
<evidence type="ECO:0000313" key="8">
    <source>
        <dbReference type="Proteomes" id="UP000531962"/>
    </source>
</evidence>
<evidence type="ECO:0000313" key="1">
    <source>
        <dbReference type="EMBL" id="EFD6885639.1"/>
    </source>
</evidence>
<dbReference type="RefSeq" id="WP_023154806.1">
    <property type="nucleotide sequence ID" value="NZ_AP027494.1"/>
</dbReference>
<evidence type="ECO:0000313" key="2">
    <source>
        <dbReference type="EMBL" id="HAH7768497.1"/>
    </source>
</evidence>
<sequence length="62" mass="6322">MIAVCQWSIYLGCAGASTGQVPAADSEALSRVIASGHEGLTRVLVAGDEVLSVVISGMQCRS</sequence>
<evidence type="ECO:0000313" key="5">
    <source>
        <dbReference type="EMBL" id="HAN4356579.1"/>
    </source>
</evidence>
<dbReference type="Proteomes" id="UP000859822">
    <property type="component" value="Unassembled WGS sequence"/>
</dbReference>
<reference evidence="4" key="3">
    <citation type="submission" date="2018-12" db="EMBL/GenBank/DDBJ databases">
        <authorList>
            <consortium name="NCBI Pathogen Detection Project"/>
        </authorList>
    </citation>
    <scope>NUCLEOTIDE SEQUENCE</scope>
    <source>
        <strain evidence="5">489-16</strain>
        <strain evidence="3">AMC_487</strain>
        <strain evidence="2">C0382</strain>
        <strain evidence="4">EuSCAPE_DE065</strain>
    </source>
</reference>
<reference evidence="1 8" key="4">
    <citation type="submission" date="2019-08" db="EMBL/GenBank/DDBJ databases">
        <authorList>
            <consortium name="NARMS: The National Antimicrobial Resistance Monitoring System"/>
        </authorList>
    </citation>
    <scope>NUCLEOTIDE SEQUENCE [LARGE SCALE GENOMIC DNA]</scope>
    <source>
        <strain evidence="1 8">19MD07CB01-EC</strain>
    </source>
</reference>
<dbReference type="EMBL" id="DABCJL010000003">
    <property type="protein sequence ID" value="HAH7768497.1"/>
    <property type="molecule type" value="Genomic_DNA"/>
</dbReference>
<comment type="caution">
    <text evidence="4">The sequence shown here is derived from an EMBL/GenBank/DDBJ whole genome shotgun (WGS) entry which is preliminary data.</text>
</comment>
<dbReference type="EMBL" id="DABERK010000066">
    <property type="protein sequence ID" value="HAI5335290.1"/>
    <property type="molecule type" value="Genomic_DNA"/>
</dbReference>
<dbReference type="EMBL" id="DABUHV010000091">
    <property type="protein sequence ID" value="HAN4356579.1"/>
    <property type="molecule type" value="Genomic_DNA"/>
</dbReference>
<evidence type="ECO:0000313" key="3">
    <source>
        <dbReference type="EMBL" id="HAI5335290.1"/>
    </source>
</evidence>
<dbReference type="Proteomes" id="UP000845800">
    <property type="component" value="Unassembled WGS sequence"/>
</dbReference>
<dbReference type="Proteomes" id="UP000843571">
    <property type="component" value="Unassembled WGS sequence"/>
</dbReference>
<accession>A0A228U6K2</accession>
<dbReference type="Proteomes" id="UP000236598">
    <property type="component" value="Unassembled WGS sequence"/>
</dbReference>
<reference evidence="4" key="1">
    <citation type="journal article" date="2018" name="Genome Biol.">
        <title>SKESA: strategic k-mer extension for scrupulous assemblies.</title>
        <authorList>
            <person name="Souvorov A."/>
            <person name="Agarwala R."/>
            <person name="Lipman D.J."/>
        </authorList>
    </citation>
    <scope>NUCLEOTIDE SEQUENCE [LARGE SCALE GENOMIC DNA]</scope>
    <source>
        <strain evidence="5">489-16</strain>
        <strain evidence="3">AMC_487</strain>
        <strain evidence="2">C0382</strain>
        <strain evidence="4">EuSCAPE_DE065</strain>
    </source>
</reference>
<dbReference type="EMBL" id="DABHXT010000006">
    <property type="protein sequence ID" value="HAJ5958015.1"/>
    <property type="molecule type" value="Genomic_DNA"/>
</dbReference>
<dbReference type="EMBL" id="AASKVF010000020">
    <property type="protein sequence ID" value="EFD6885639.1"/>
    <property type="molecule type" value="Genomic_DNA"/>
</dbReference>
<dbReference type="Proteomes" id="UP000846355">
    <property type="component" value="Unassembled WGS sequence"/>
</dbReference>
<dbReference type="EMBL" id="PPHQ01000020">
    <property type="protein sequence ID" value="PNY65878.1"/>
    <property type="molecule type" value="Genomic_DNA"/>
</dbReference>
<organism evidence="4">
    <name type="scientific">Escherichia coli</name>
    <dbReference type="NCBI Taxonomy" id="562"/>
    <lineage>
        <taxon>Bacteria</taxon>
        <taxon>Pseudomonadati</taxon>
        <taxon>Pseudomonadota</taxon>
        <taxon>Gammaproteobacteria</taxon>
        <taxon>Enterobacterales</taxon>
        <taxon>Enterobacteriaceae</taxon>
        <taxon>Escherichia</taxon>
    </lineage>
</organism>